<dbReference type="Proteomes" id="UP000756921">
    <property type="component" value="Unassembled WGS sequence"/>
</dbReference>
<gene>
    <name evidence="1" type="ORF">PMIN01_03786</name>
</gene>
<comment type="caution">
    <text evidence="1">The sequence shown here is derived from an EMBL/GenBank/DDBJ whole genome shotgun (WGS) entry which is preliminary data.</text>
</comment>
<accession>A0A9P6KT53</accession>
<organism evidence="1 2">
    <name type="scientific">Paraphaeosphaeria minitans</name>
    <dbReference type="NCBI Taxonomy" id="565426"/>
    <lineage>
        <taxon>Eukaryota</taxon>
        <taxon>Fungi</taxon>
        <taxon>Dikarya</taxon>
        <taxon>Ascomycota</taxon>
        <taxon>Pezizomycotina</taxon>
        <taxon>Dothideomycetes</taxon>
        <taxon>Pleosporomycetidae</taxon>
        <taxon>Pleosporales</taxon>
        <taxon>Massarineae</taxon>
        <taxon>Didymosphaeriaceae</taxon>
        <taxon>Paraphaeosphaeria</taxon>
    </lineage>
</organism>
<keyword evidence="2" id="KW-1185">Reference proteome</keyword>
<protein>
    <submittedName>
        <fullName evidence="1">Uncharacterized protein</fullName>
    </submittedName>
</protein>
<reference evidence="1" key="1">
    <citation type="journal article" date="2020" name="Mol. Plant Microbe Interact.">
        <title>Genome Sequence of the Biocontrol Agent Coniothyrium minitans strain Conio (IMI 134523).</title>
        <authorList>
            <person name="Patel D."/>
            <person name="Shittu T.A."/>
            <person name="Baroncelli R."/>
            <person name="Muthumeenakshi S."/>
            <person name="Osborne T.H."/>
            <person name="Janganan T.K."/>
            <person name="Sreenivasaprasad S."/>
        </authorList>
    </citation>
    <scope>NUCLEOTIDE SEQUENCE</scope>
    <source>
        <strain evidence="1">Conio</strain>
    </source>
</reference>
<evidence type="ECO:0000313" key="1">
    <source>
        <dbReference type="EMBL" id="KAF9738503.1"/>
    </source>
</evidence>
<dbReference type="EMBL" id="WJXW01000003">
    <property type="protein sequence ID" value="KAF9738503.1"/>
    <property type="molecule type" value="Genomic_DNA"/>
</dbReference>
<name>A0A9P6KT53_9PLEO</name>
<sequence>MPRFVPGHRVRANCIKLDIARCVHKEDHSESDNAHLLCGAACDGHQRESIARRRLAVLLAAASHISILI</sequence>
<evidence type="ECO:0000313" key="2">
    <source>
        <dbReference type="Proteomes" id="UP000756921"/>
    </source>
</evidence>
<proteinExistence type="predicted"/>
<dbReference type="AlphaFoldDB" id="A0A9P6KT53"/>